<name>A0A151MYB7_ALLMI</name>
<dbReference type="Proteomes" id="UP000050525">
    <property type="component" value="Unassembled WGS sequence"/>
</dbReference>
<evidence type="ECO:0000313" key="2">
    <source>
        <dbReference type="Proteomes" id="UP000050525"/>
    </source>
</evidence>
<evidence type="ECO:0000313" key="1">
    <source>
        <dbReference type="EMBL" id="KYO29504.1"/>
    </source>
</evidence>
<dbReference type="EMBL" id="AKHW03004653">
    <property type="protein sequence ID" value="KYO29504.1"/>
    <property type="molecule type" value="Genomic_DNA"/>
</dbReference>
<accession>A0A151MYB7</accession>
<reference evidence="1 2" key="1">
    <citation type="journal article" date="2012" name="Genome Biol.">
        <title>Sequencing three crocodilian genomes to illuminate the evolution of archosaurs and amniotes.</title>
        <authorList>
            <person name="St John J.A."/>
            <person name="Braun E.L."/>
            <person name="Isberg S.R."/>
            <person name="Miles L.G."/>
            <person name="Chong A.Y."/>
            <person name="Gongora J."/>
            <person name="Dalzell P."/>
            <person name="Moran C."/>
            <person name="Bed'hom B."/>
            <person name="Abzhanov A."/>
            <person name="Burgess S.C."/>
            <person name="Cooksey A.M."/>
            <person name="Castoe T.A."/>
            <person name="Crawford N.G."/>
            <person name="Densmore L.D."/>
            <person name="Drew J.C."/>
            <person name="Edwards S.V."/>
            <person name="Faircloth B.C."/>
            <person name="Fujita M.K."/>
            <person name="Greenwold M.J."/>
            <person name="Hoffmann F.G."/>
            <person name="Howard J.M."/>
            <person name="Iguchi T."/>
            <person name="Janes D.E."/>
            <person name="Khan S.Y."/>
            <person name="Kohno S."/>
            <person name="de Koning A.J."/>
            <person name="Lance S.L."/>
            <person name="McCarthy F.M."/>
            <person name="McCormack J.E."/>
            <person name="Merchant M.E."/>
            <person name="Peterson D.G."/>
            <person name="Pollock D.D."/>
            <person name="Pourmand N."/>
            <person name="Raney B.J."/>
            <person name="Roessler K.A."/>
            <person name="Sanford J.R."/>
            <person name="Sawyer R.H."/>
            <person name="Schmidt C.J."/>
            <person name="Triplett E.W."/>
            <person name="Tuberville T.D."/>
            <person name="Venegas-Anaya M."/>
            <person name="Howard J.T."/>
            <person name="Jarvis E.D."/>
            <person name="Guillette L.J.Jr."/>
            <person name="Glenn T.C."/>
            <person name="Green R.E."/>
            <person name="Ray D.A."/>
        </authorList>
    </citation>
    <scope>NUCLEOTIDE SEQUENCE [LARGE SCALE GENOMIC DNA]</scope>
    <source>
        <strain evidence="1">KSC_2009_1</strain>
    </source>
</reference>
<sequence>MFFFTSHHNIWHSIVDQQLSSSTHSLTVFKGVPNEEMQYENQQRHMGHWLRFTMYRRIHRYCGQMNGSFP</sequence>
<gene>
    <name evidence="1" type="ORF">Y1Q_0004910</name>
</gene>
<comment type="caution">
    <text evidence="1">The sequence shown here is derived from an EMBL/GenBank/DDBJ whole genome shotgun (WGS) entry which is preliminary data.</text>
</comment>
<organism evidence="1 2">
    <name type="scientific">Alligator mississippiensis</name>
    <name type="common">American alligator</name>
    <dbReference type="NCBI Taxonomy" id="8496"/>
    <lineage>
        <taxon>Eukaryota</taxon>
        <taxon>Metazoa</taxon>
        <taxon>Chordata</taxon>
        <taxon>Craniata</taxon>
        <taxon>Vertebrata</taxon>
        <taxon>Euteleostomi</taxon>
        <taxon>Archelosauria</taxon>
        <taxon>Archosauria</taxon>
        <taxon>Crocodylia</taxon>
        <taxon>Alligatoridae</taxon>
        <taxon>Alligatorinae</taxon>
        <taxon>Alligator</taxon>
    </lineage>
</organism>
<dbReference type="AlphaFoldDB" id="A0A151MYB7"/>
<protein>
    <submittedName>
        <fullName evidence="1">Uncharacterized protein</fullName>
    </submittedName>
</protein>
<proteinExistence type="predicted"/>
<keyword evidence="2" id="KW-1185">Reference proteome</keyword>